<dbReference type="InterPro" id="IPR013858">
    <property type="entry name" value="Peptidase_M10B_C"/>
</dbReference>
<dbReference type="Pfam" id="PF13688">
    <property type="entry name" value="Reprolysin_5"/>
    <property type="match status" value="1"/>
</dbReference>
<comment type="subcellular location">
    <subcellularLocation>
        <location evidence="1">Secreted</location>
    </subcellularLocation>
</comment>
<dbReference type="InterPro" id="IPR034033">
    <property type="entry name" value="Serralysin-like"/>
</dbReference>
<dbReference type="GO" id="GO:0008270">
    <property type="term" value="F:zinc ion binding"/>
    <property type="evidence" value="ECO:0007669"/>
    <property type="project" value="InterPro"/>
</dbReference>
<dbReference type="SUPFAM" id="SSF51120">
    <property type="entry name" value="beta-Roll"/>
    <property type="match status" value="1"/>
</dbReference>
<organism evidence="5 6">
    <name type="scientific">Undibacterium pigrum</name>
    <dbReference type="NCBI Taxonomy" id="401470"/>
    <lineage>
        <taxon>Bacteria</taxon>
        <taxon>Pseudomonadati</taxon>
        <taxon>Pseudomonadota</taxon>
        <taxon>Betaproteobacteria</taxon>
        <taxon>Burkholderiales</taxon>
        <taxon>Oxalobacteraceae</taxon>
        <taxon>Undibacterium</taxon>
    </lineage>
</organism>
<evidence type="ECO:0000259" key="4">
    <source>
        <dbReference type="SMART" id="SM00235"/>
    </source>
</evidence>
<dbReference type="Pfam" id="PF08548">
    <property type="entry name" value="Peptidase_M10_C"/>
    <property type="match status" value="1"/>
</dbReference>
<dbReference type="Gene3D" id="3.40.390.10">
    <property type="entry name" value="Collagenase (Catalytic Domain)"/>
    <property type="match status" value="1"/>
</dbReference>
<feature type="domain" description="Peptidase metallopeptidase" evidence="4">
    <location>
        <begin position="30"/>
        <end position="204"/>
    </location>
</feature>
<dbReference type="Proteomes" id="UP000247792">
    <property type="component" value="Unassembled WGS sequence"/>
</dbReference>
<dbReference type="InterPro" id="IPR006026">
    <property type="entry name" value="Peptidase_Metallo"/>
</dbReference>
<evidence type="ECO:0000313" key="6">
    <source>
        <dbReference type="Proteomes" id="UP000247792"/>
    </source>
</evidence>
<dbReference type="GO" id="GO:0008237">
    <property type="term" value="F:metallopeptidase activity"/>
    <property type="evidence" value="ECO:0007669"/>
    <property type="project" value="InterPro"/>
</dbReference>
<proteinExistence type="predicted"/>
<dbReference type="InterPro" id="IPR038255">
    <property type="entry name" value="PBS_linker_sf"/>
</dbReference>
<dbReference type="GO" id="GO:0006508">
    <property type="term" value="P:proteolysis"/>
    <property type="evidence" value="ECO:0007669"/>
    <property type="project" value="InterPro"/>
</dbReference>
<dbReference type="SMART" id="SM00235">
    <property type="entry name" value="ZnMc"/>
    <property type="match status" value="1"/>
</dbReference>
<dbReference type="AlphaFoldDB" id="A0A318JM85"/>
<keyword evidence="2" id="KW-0964">Secreted</keyword>
<accession>A0A318JM85</accession>
<sequence>MTTTVSTQKETVIVNPYSGDYRIDVLLPSATARWNNGSAVGTAVEVTYSFMSVAPNYAQDSDRKGFSVFTDEQKIATRNIFDLISQQFGITFKEVTDTDSTYGYIRLGNNAQGATSAGYATYPDTTDPKVSGDVYINNEASDNLSNIIPGTNSWATLVHEIGHAIGLKHPGNYNAGEPASTTADNFLAAAEDSEINTVMSYVKAPQGQERDFFGKYDYLALKYLYGVKAYNADSTNYLIKDTDGRLLKIINDTGGIDTINLSALTIAATINLNQGANSSVGRLASDTVSQNNLSIAFGTVIENVVGTRYSDVMIGNSVNNRFESNGGGDTVDGGAGFDLLVIKENRAAFSIQKNATDVTFRNTGNSEITSIVNVERVQLNDGMVAFDLEGNAGQMYRLYQAAFDRKPDAAGLGYWIADMDKGSSLLTVAAGFFLSPEFQKLYGTNPTTTTLITNLYQNVLHRAPDQAGFDYWNKELSSGAGTPASVLASFCESTENKAQVLGSIQNGIEYTLWLG</sequence>
<dbReference type="OrthoDB" id="480426at2"/>
<dbReference type="RefSeq" id="WP_110254546.1">
    <property type="nucleotide sequence ID" value="NZ_QJKB01000002.1"/>
</dbReference>
<dbReference type="InterPro" id="IPR025282">
    <property type="entry name" value="DUF4214"/>
</dbReference>
<dbReference type="EMBL" id="QJKB01000002">
    <property type="protein sequence ID" value="PXX45071.1"/>
    <property type="molecule type" value="Genomic_DNA"/>
</dbReference>
<evidence type="ECO:0000256" key="2">
    <source>
        <dbReference type="ARBA" id="ARBA00022525"/>
    </source>
</evidence>
<evidence type="ECO:0000256" key="1">
    <source>
        <dbReference type="ARBA" id="ARBA00004613"/>
    </source>
</evidence>
<keyword evidence="6" id="KW-1185">Reference proteome</keyword>
<comment type="caution">
    <text evidence="5">The sequence shown here is derived from an EMBL/GenBank/DDBJ whole genome shotgun (WGS) entry which is preliminary data.</text>
</comment>
<evidence type="ECO:0000256" key="3">
    <source>
        <dbReference type="ARBA" id="ARBA00022737"/>
    </source>
</evidence>
<dbReference type="InterPro" id="IPR011049">
    <property type="entry name" value="Serralysin-like_metalloprot_C"/>
</dbReference>
<reference evidence="5 6" key="1">
    <citation type="submission" date="2018-05" db="EMBL/GenBank/DDBJ databases">
        <title>Genomic Encyclopedia of Type Strains, Phase IV (KMG-IV): sequencing the most valuable type-strain genomes for metagenomic binning, comparative biology and taxonomic classification.</title>
        <authorList>
            <person name="Goeker M."/>
        </authorList>
    </citation>
    <scope>NUCLEOTIDE SEQUENCE [LARGE SCALE GENOMIC DNA]</scope>
    <source>
        <strain evidence="5 6">DSM 19792</strain>
    </source>
</reference>
<protein>
    <submittedName>
        <fullName evidence="5">Metallopeptidase family M12-like protein</fullName>
    </submittedName>
</protein>
<dbReference type="GO" id="GO:0005509">
    <property type="term" value="F:calcium ion binding"/>
    <property type="evidence" value="ECO:0007669"/>
    <property type="project" value="InterPro"/>
</dbReference>
<dbReference type="InterPro" id="IPR024079">
    <property type="entry name" value="MetalloPept_cat_dom_sf"/>
</dbReference>
<gene>
    <name evidence="5" type="ORF">DFR42_102283</name>
</gene>
<name>A0A318JM85_9BURK</name>
<dbReference type="CDD" id="cd04277">
    <property type="entry name" value="ZnMc_serralysin_like"/>
    <property type="match status" value="1"/>
</dbReference>
<dbReference type="GO" id="GO:0005615">
    <property type="term" value="C:extracellular space"/>
    <property type="evidence" value="ECO:0007669"/>
    <property type="project" value="InterPro"/>
</dbReference>
<dbReference type="Gene3D" id="1.10.3130.20">
    <property type="entry name" value="Phycobilisome linker domain"/>
    <property type="match status" value="1"/>
</dbReference>
<evidence type="ECO:0000313" key="5">
    <source>
        <dbReference type="EMBL" id="PXX45071.1"/>
    </source>
</evidence>
<dbReference type="Pfam" id="PF13946">
    <property type="entry name" value="DUF4214"/>
    <property type="match status" value="1"/>
</dbReference>
<keyword evidence="3" id="KW-0677">Repeat</keyword>
<dbReference type="Gene3D" id="2.150.10.10">
    <property type="entry name" value="Serralysin-like metalloprotease, C-terminal"/>
    <property type="match status" value="1"/>
</dbReference>
<dbReference type="SUPFAM" id="SSF55486">
    <property type="entry name" value="Metalloproteases ('zincins'), catalytic domain"/>
    <property type="match status" value="1"/>
</dbReference>